<protein>
    <submittedName>
        <fullName evidence="2">Unannotated protein</fullName>
    </submittedName>
</protein>
<gene>
    <name evidence="1" type="ORF">UFOPK2880_01902</name>
    <name evidence="2" type="ORF">UFOPK3304_01943</name>
</gene>
<organism evidence="2">
    <name type="scientific">freshwater metagenome</name>
    <dbReference type="NCBI Taxonomy" id="449393"/>
    <lineage>
        <taxon>unclassified sequences</taxon>
        <taxon>metagenomes</taxon>
        <taxon>ecological metagenomes</taxon>
    </lineage>
</organism>
<accession>A0A6J7EPE0</accession>
<dbReference type="EMBL" id="CAFBLJ010000187">
    <property type="protein sequence ID" value="CAB4884041.1"/>
    <property type="molecule type" value="Genomic_DNA"/>
</dbReference>
<name>A0A6J7EPE0_9ZZZZ</name>
<dbReference type="EMBL" id="CAEZZP010000196">
    <property type="protein sequence ID" value="CAB4788999.1"/>
    <property type="molecule type" value="Genomic_DNA"/>
</dbReference>
<sequence>MSDPLFVPLTHVAVPVVNVAVRPLVASLPGINEPPNNRSCPAPSSNVEFDKSMLEIGPLVDIAAARTLVAERNVFDTT</sequence>
<evidence type="ECO:0000313" key="2">
    <source>
        <dbReference type="EMBL" id="CAB4884041.1"/>
    </source>
</evidence>
<proteinExistence type="predicted"/>
<dbReference type="AlphaFoldDB" id="A0A6J7EPE0"/>
<evidence type="ECO:0000313" key="1">
    <source>
        <dbReference type="EMBL" id="CAB4788999.1"/>
    </source>
</evidence>
<reference evidence="2" key="1">
    <citation type="submission" date="2020-05" db="EMBL/GenBank/DDBJ databases">
        <authorList>
            <person name="Chiriac C."/>
            <person name="Salcher M."/>
            <person name="Ghai R."/>
            <person name="Kavagutti S V."/>
        </authorList>
    </citation>
    <scope>NUCLEOTIDE SEQUENCE</scope>
</reference>